<evidence type="ECO:0000313" key="2">
    <source>
        <dbReference type="EMBL" id="KAF2802493.1"/>
    </source>
</evidence>
<dbReference type="AlphaFoldDB" id="A0A6A6Y1V4"/>
<reference evidence="2 4" key="1">
    <citation type="journal article" date="2020" name="Stud. Mycol.">
        <title>101 Dothideomycetes genomes: a test case for predicting lifestyles and emergence of pathogens.</title>
        <authorList>
            <person name="Haridas S."/>
            <person name="Albert R."/>
            <person name="Binder M."/>
            <person name="Bloem J."/>
            <person name="Labutti K."/>
            <person name="Salamov A."/>
            <person name="Andreopoulos B."/>
            <person name="Baker S."/>
            <person name="Barry K."/>
            <person name="Bills G."/>
            <person name="Bluhm B."/>
            <person name="Cannon C."/>
            <person name="Castanera R."/>
            <person name="Culley D."/>
            <person name="Daum C."/>
            <person name="Ezra D."/>
            <person name="Gonzalez J."/>
            <person name="Henrissat B."/>
            <person name="Kuo A."/>
            <person name="Liang C."/>
            <person name="Lipzen A."/>
            <person name="Lutzoni F."/>
            <person name="Magnuson J."/>
            <person name="Mondo S."/>
            <person name="Nolan M."/>
            <person name="Ohm R."/>
            <person name="Pangilinan J."/>
            <person name="Park H.-J."/>
            <person name="Ramirez L."/>
            <person name="Alfaro M."/>
            <person name="Sun H."/>
            <person name="Tritt A."/>
            <person name="Yoshinaga Y."/>
            <person name="Zwiers L.-H."/>
            <person name="Turgeon B."/>
            <person name="Goodwin S."/>
            <person name="Spatafora J."/>
            <person name="Crous P."/>
            <person name="Grigoriev I."/>
        </authorList>
    </citation>
    <scope>NUCLEOTIDE SEQUENCE</scope>
    <source>
        <strain evidence="2 4">CBS 304.34</strain>
    </source>
</reference>
<evidence type="ECO:0000313" key="3">
    <source>
        <dbReference type="Proteomes" id="UP000504636"/>
    </source>
</evidence>
<sequence>MLFLDLWPGKRRYMAGAVDCNFVAFTRRLEAQPILERPGSNPRASVLHKLLLSGHTSSKHCGVSMESPKAVPDRRSSISPDFFQPSPELRDLIEQNSESPFPFPPPSRRTSIWLGGNEDAEKRRDQLRALDMARLKRHSIVSTNDAAPAASDRRWSLAPSNPYKESSIKALQRVATSNKSAESHIPSHMIRRVSMARNEVASQPLVERMRSDLAQRRLSSQPIVEGHHLSPVQSSSPAELPMPQNFFPGNTDSIFEASSRRHFSVSMSPTSSRSPGSNPSSPSRLRSVWPFQPPSPKSPARSRSDNPFSWSQTSSLDVLKGERDQVYEYHNRDSRFPSVLLCQKCFSKHRTFNRMYEGLCEVCGGEKALDRHYWESKG</sequence>
<dbReference type="OrthoDB" id="3688221at2759"/>
<name>A0A6A6Y1V4_9PEZI</name>
<feature type="compositionally biased region" description="Low complexity" evidence="1">
    <location>
        <begin position="264"/>
        <end position="287"/>
    </location>
</feature>
<evidence type="ECO:0000256" key="1">
    <source>
        <dbReference type="SAM" id="MobiDB-lite"/>
    </source>
</evidence>
<dbReference type="GeneID" id="54454178"/>
<gene>
    <name evidence="2 4" type="ORF">BDZ99DRAFT_204503</name>
</gene>
<dbReference type="Proteomes" id="UP000504636">
    <property type="component" value="Unplaced"/>
</dbReference>
<proteinExistence type="predicted"/>
<reference evidence="4" key="3">
    <citation type="submission" date="2025-04" db="UniProtKB">
        <authorList>
            <consortium name="RefSeq"/>
        </authorList>
    </citation>
    <scope>IDENTIFICATION</scope>
    <source>
        <strain evidence="4">CBS 304.34</strain>
    </source>
</reference>
<dbReference type="RefSeq" id="XP_033569457.1">
    <property type="nucleotide sequence ID" value="XM_033713285.1"/>
</dbReference>
<accession>A0A6A6Y1V4</accession>
<keyword evidence="3" id="KW-1185">Reference proteome</keyword>
<dbReference type="EMBL" id="MU003723">
    <property type="protein sequence ID" value="KAF2802493.1"/>
    <property type="molecule type" value="Genomic_DNA"/>
</dbReference>
<evidence type="ECO:0000313" key="4">
    <source>
        <dbReference type="RefSeq" id="XP_033569457.1"/>
    </source>
</evidence>
<reference evidence="4" key="2">
    <citation type="submission" date="2020-04" db="EMBL/GenBank/DDBJ databases">
        <authorList>
            <consortium name="NCBI Genome Project"/>
        </authorList>
    </citation>
    <scope>NUCLEOTIDE SEQUENCE</scope>
    <source>
        <strain evidence="4">CBS 304.34</strain>
    </source>
</reference>
<feature type="region of interest" description="Disordered" evidence="1">
    <location>
        <begin position="221"/>
        <end position="312"/>
    </location>
</feature>
<organism evidence="2">
    <name type="scientific">Mytilinidion resinicola</name>
    <dbReference type="NCBI Taxonomy" id="574789"/>
    <lineage>
        <taxon>Eukaryota</taxon>
        <taxon>Fungi</taxon>
        <taxon>Dikarya</taxon>
        <taxon>Ascomycota</taxon>
        <taxon>Pezizomycotina</taxon>
        <taxon>Dothideomycetes</taxon>
        <taxon>Pleosporomycetidae</taxon>
        <taxon>Mytilinidiales</taxon>
        <taxon>Mytilinidiaceae</taxon>
        <taxon>Mytilinidion</taxon>
    </lineage>
</organism>
<feature type="region of interest" description="Disordered" evidence="1">
    <location>
        <begin position="58"/>
        <end position="77"/>
    </location>
</feature>
<protein>
    <submittedName>
        <fullName evidence="2 4">Uncharacterized protein</fullName>
    </submittedName>
</protein>